<keyword evidence="4" id="KW-0378">Hydrolase</keyword>
<dbReference type="PROSITE" id="PS50249">
    <property type="entry name" value="MPN"/>
    <property type="match status" value="1"/>
</dbReference>
<evidence type="ECO:0000256" key="6">
    <source>
        <dbReference type="ARBA" id="ARBA00023049"/>
    </source>
</evidence>
<dbReference type="GO" id="GO:0008237">
    <property type="term" value="F:metallopeptidase activity"/>
    <property type="evidence" value="ECO:0007669"/>
    <property type="project" value="UniProtKB-KW"/>
</dbReference>
<keyword evidence="2" id="KW-0645">Protease</keyword>
<evidence type="ECO:0000256" key="1">
    <source>
        <dbReference type="ARBA" id="ARBA00008618"/>
    </source>
</evidence>
<dbReference type="Pfam" id="PF03230">
    <property type="entry name" value="Antirestrict"/>
    <property type="match status" value="1"/>
</dbReference>
<evidence type="ECO:0000259" key="8">
    <source>
        <dbReference type="PROSITE" id="PS50249"/>
    </source>
</evidence>
<dbReference type="InterPro" id="IPR025657">
    <property type="entry name" value="RadC_JAB"/>
</dbReference>
<accession>A0A377K9F7</accession>
<dbReference type="AlphaFoldDB" id="A0A377K9F7"/>
<dbReference type="GO" id="GO:0046872">
    <property type="term" value="F:metal ion binding"/>
    <property type="evidence" value="ECO:0007669"/>
    <property type="project" value="UniProtKB-KW"/>
</dbReference>
<feature type="domain" description="MPN" evidence="8">
    <location>
        <begin position="147"/>
        <end position="269"/>
    </location>
</feature>
<gene>
    <name evidence="9" type="primary">ykfG_3</name>
    <name evidence="9" type="ORF">NCTC9075_04279</name>
</gene>
<comment type="similarity">
    <text evidence="7">Belongs to the UPF0758 family.</text>
</comment>
<dbReference type="PROSITE" id="PS01302">
    <property type="entry name" value="UPF0758"/>
    <property type="match status" value="1"/>
</dbReference>
<keyword evidence="3" id="KW-0479">Metal-binding</keyword>
<dbReference type="EMBL" id="UGEM01000004">
    <property type="protein sequence ID" value="STP20815.1"/>
    <property type="molecule type" value="Genomic_DNA"/>
</dbReference>
<dbReference type="GO" id="GO:0006508">
    <property type="term" value="P:proteolysis"/>
    <property type="evidence" value="ECO:0007669"/>
    <property type="project" value="UniProtKB-KW"/>
</dbReference>
<dbReference type="Gene3D" id="3.40.140.10">
    <property type="entry name" value="Cytidine Deaminase, domain 2"/>
    <property type="match status" value="1"/>
</dbReference>
<proteinExistence type="inferred from homology"/>
<evidence type="ECO:0000313" key="9">
    <source>
        <dbReference type="EMBL" id="STP20815.1"/>
    </source>
</evidence>
<dbReference type="NCBIfam" id="TIGR00608">
    <property type="entry name" value="radc"/>
    <property type="match status" value="1"/>
</dbReference>
<dbReference type="InterPro" id="IPR042297">
    <property type="entry name" value="Antirestriction_sf"/>
</dbReference>
<dbReference type="InterPro" id="IPR004914">
    <property type="entry name" value="Antirestrict"/>
</dbReference>
<evidence type="ECO:0000256" key="2">
    <source>
        <dbReference type="ARBA" id="ARBA00022670"/>
    </source>
</evidence>
<keyword evidence="5" id="KW-0862">Zinc</keyword>
<dbReference type="InterPro" id="IPR037518">
    <property type="entry name" value="MPN"/>
</dbReference>
<evidence type="ECO:0000256" key="3">
    <source>
        <dbReference type="ARBA" id="ARBA00022723"/>
    </source>
</evidence>
<keyword evidence="6" id="KW-0482">Metalloprotease</keyword>
<dbReference type="Proteomes" id="UP000254181">
    <property type="component" value="Unassembled WGS sequence"/>
</dbReference>
<name>A0A377K9F7_ECOLX</name>
<evidence type="ECO:0000256" key="4">
    <source>
        <dbReference type="ARBA" id="ARBA00022801"/>
    </source>
</evidence>
<dbReference type="PANTHER" id="PTHR30471:SF3">
    <property type="entry name" value="UPF0758 PROTEIN YEES-RELATED"/>
    <property type="match status" value="1"/>
</dbReference>
<evidence type="ECO:0000256" key="5">
    <source>
        <dbReference type="ARBA" id="ARBA00022833"/>
    </source>
</evidence>
<protein>
    <submittedName>
        <fullName evidence="9">Putative DNA repair protein</fullName>
    </submittedName>
</protein>
<comment type="similarity">
    <text evidence="1">Belongs to the antirestriction protein family.</text>
</comment>
<dbReference type="InterPro" id="IPR001405">
    <property type="entry name" value="UPF0758"/>
</dbReference>
<dbReference type="Gene3D" id="3.30.70.3580">
    <property type="entry name" value="Antirestriction protein"/>
    <property type="match status" value="1"/>
</dbReference>
<evidence type="ECO:0000313" key="10">
    <source>
        <dbReference type="Proteomes" id="UP000254181"/>
    </source>
</evidence>
<dbReference type="Pfam" id="PF04002">
    <property type="entry name" value="RadC"/>
    <property type="match status" value="1"/>
</dbReference>
<dbReference type="CDD" id="cd08071">
    <property type="entry name" value="MPN_DUF2466"/>
    <property type="match status" value="1"/>
</dbReference>
<evidence type="ECO:0000256" key="7">
    <source>
        <dbReference type="RuleBase" id="RU003797"/>
    </source>
</evidence>
<reference evidence="9 10" key="1">
    <citation type="submission" date="2018-06" db="EMBL/GenBank/DDBJ databases">
        <authorList>
            <consortium name="Pathogen Informatics"/>
            <person name="Doyle S."/>
        </authorList>
    </citation>
    <scope>NUCLEOTIDE SEQUENCE [LARGE SCALE GENOMIC DNA]</scope>
    <source>
        <strain evidence="9 10">NCTC9075</strain>
    </source>
</reference>
<organism evidence="9 10">
    <name type="scientific">Escherichia coli</name>
    <dbReference type="NCBI Taxonomy" id="562"/>
    <lineage>
        <taxon>Bacteria</taxon>
        <taxon>Pseudomonadati</taxon>
        <taxon>Pseudomonadota</taxon>
        <taxon>Gammaproteobacteria</taxon>
        <taxon>Enterobacterales</taxon>
        <taxon>Enterobacteriaceae</taxon>
        <taxon>Escherichia</taxon>
    </lineage>
</organism>
<sequence length="269" mass="29950">MSSAGWTVCAKTTAVYLESVHPEQRGAFMAPEPDDDDDETWVLFNAMNGNRAEMSPEAAGIAACLMTYSHHACRTECYAMTVHYYRLRITPCSIRNAAPLCALLTERGRNNATDFLSAREKMTPGERSLIQRALKTLDRHLHEPGVAFTSTRAAREWLILNMAGLEREEFRVLYLNNQNQLIAGETLFTGTINRTEVHPREVIKRALYHNAAAVVLAHNHPSGEVTPSKADRLITERLVQALGLVDIRVPDHLIVGGSQVFSFAEHGLL</sequence>
<dbReference type="InterPro" id="IPR020891">
    <property type="entry name" value="UPF0758_CS"/>
</dbReference>
<dbReference type="PANTHER" id="PTHR30471">
    <property type="entry name" value="DNA REPAIR PROTEIN RADC"/>
    <property type="match status" value="1"/>
</dbReference>